<reference evidence="1 2" key="1">
    <citation type="journal article" date="2018" name="Int. J. Syst. Evol. Microbiol.">
        <title>Glycomyces paridis sp. nov., isolated from the medicinal plant Paris polyphylla.</title>
        <authorList>
            <person name="Fang X.M."/>
            <person name="Bai J.L."/>
            <person name="Su J."/>
            <person name="Zhao L.L."/>
            <person name="Liu H.Y."/>
            <person name="Ma B.P."/>
            <person name="Zhang Y.Q."/>
            <person name="Yu L.Y."/>
        </authorList>
    </citation>
    <scope>NUCLEOTIDE SEQUENCE [LARGE SCALE GENOMIC DNA]</scope>
    <source>
        <strain evidence="1 2">CPCC 204357</strain>
    </source>
</reference>
<comment type="caution">
    <text evidence="1">The sequence shown here is derived from an EMBL/GenBank/DDBJ whole genome shotgun (WGS) entry which is preliminary data.</text>
</comment>
<keyword evidence="2" id="KW-1185">Reference proteome</keyword>
<protein>
    <submittedName>
        <fullName evidence="1">Uncharacterized protein</fullName>
    </submittedName>
</protein>
<sequence>MTAPELDRLADAITALAGARPRPPLEALLRETALNILILARIGANRLEDRLGREEIETAADHLADTLRQAAWSLPPP</sequence>
<dbReference type="AlphaFoldDB" id="A0A4S8PME3"/>
<proteinExistence type="predicted"/>
<accession>A0A4S8PME3</accession>
<name>A0A4S8PME3_9ACTN</name>
<evidence type="ECO:0000313" key="2">
    <source>
        <dbReference type="Proteomes" id="UP000305792"/>
    </source>
</evidence>
<evidence type="ECO:0000313" key="1">
    <source>
        <dbReference type="EMBL" id="THV31311.1"/>
    </source>
</evidence>
<dbReference type="RefSeq" id="WP_136528184.1">
    <property type="nucleotide sequence ID" value="NZ_STGX01000002.1"/>
</dbReference>
<organism evidence="1 2">
    <name type="scientific">Glycomyces paridis</name>
    <dbReference type="NCBI Taxonomy" id="2126555"/>
    <lineage>
        <taxon>Bacteria</taxon>
        <taxon>Bacillati</taxon>
        <taxon>Actinomycetota</taxon>
        <taxon>Actinomycetes</taxon>
        <taxon>Glycomycetales</taxon>
        <taxon>Glycomycetaceae</taxon>
        <taxon>Glycomyces</taxon>
    </lineage>
</organism>
<dbReference type="EMBL" id="STGX01000002">
    <property type="protein sequence ID" value="THV31311.1"/>
    <property type="molecule type" value="Genomic_DNA"/>
</dbReference>
<dbReference type="Proteomes" id="UP000305792">
    <property type="component" value="Unassembled WGS sequence"/>
</dbReference>
<gene>
    <name evidence="1" type="ORF">E9998_02765</name>
</gene>
<dbReference type="OrthoDB" id="5194231at2"/>